<dbReference type="CDD" id="cd00407">
    <property type="entry name" value="Urease_beta"/>
    <property type="match status" value="1"/>
</dbReference>
<sequence length="267" mass="27755">MRLTPTERDRLLLFTAAELARARSARGLRLNVPEATALIADTVCEAARDGARLAEAIAAGRSVLGPGDVLPGVADIVTEVMVEAVFDDGTRLAVVTEPFGGGSLGDAAPGAVIEAVRPLPEERAALLPAKEDAIEVRVLNTATVPISVTSHFHFFETNPRLLFDRAAGYGRRLAVPAGSTLRFDPGESRVARLVPIGGARVAIGFAGLVDGPLDAPGAFERAMEKARACGYLGSEPVSESSVAGDPAAASVVVPRTEEPGDRVAGEW</sequence>
<reference evidence="5 6" key="1">
    <citation type="submission" date="2017-06" db="EMBL/GenBank/DDBJ databases">
        <authorList>
            <person name="Kim H.J."/>
            <person name="Triplett B.A."/>
        </authorList>
    </citation>
    <scope>NUCLEOTIDE SEQUENCE [LARGE SCALE GENOMIC DNA]</scope>
    <source>
        <strain evidence="5 6">CGMCC 4.2132</strain>
    </source>
</reference>
<keyword evidence="3" id="KW-0378">Hydrolase</keyword>
<dbReference type="GO" id="GO:0035550">
    <property type="term" value="C:urease complex"/>
    <property type="evidence" value="ECO:0007669"/>
    <property type="project" value="InterPro"/>
</dbReference>
<evidence type="ECO:0000256" key="4">
    <source>
        <dbReference type="ARBA" id="ARBA00047778"/>
    </source>
</evidence>
<gene>
    <name evidence="5" type="ORF">SAMN05216276_1007104</name>
</gene>
<comment type="pathway">
    <text evidence="1">Nitrogen metabolism; urea degradation; CO(2) and NH(3) from urea (urease route): step 1/1.</text>
</comment>
<evidence type="ECO:0000256" key="1">
    <source>
        <dbReference type="ARBA" id="ARBA00004897"/>
    </source>
</evidence>
<comment type="catalytic activity">
    <reaction evidence="4">
        <text>urea + 2 H2O + H(+) = hydrogencarbonate + 2 NH4(+)</text>
        <dbReference type="Rhea" id="RHEA:20557"/>
        <dbReference type="ChEBI" id="CHEBI:15377"/>
        <dbReference type="ChEBI" id="CHEBI:15378"/>
        <dbReference type="ChEBI" id="CHEBI:16199"/>
        <dbReference type="ChEBI" id="CHEBI:17544"/>
        <dbReference type="ChEBI" id="CHEBI:28938"/>
        <dbReference type="EC" id="3.5.1.5"/>
    </reaction>
</comment>
<dbReference type="NCBIfam" id="NF009671">
    <property type="entry name" value="PRK13192.1"/>
    <property type="match status" value="1"/>
</dbReference>
<dbReference type="SUPFAM" id="SSF51278">
    <property type="entry name" value="Urease, beta-subunit"/>
    <property type="match status" value="1"/>
</dbReference>
<name>A0A239DGM4_9ACTN</name>
<dbReference type="Pfam" id="PF00547">
    <property type="entry name" value="Urease_gamma"/>
    <property type="match status" value="1"/>
</dbReference>
<dbReference type="UniPathway" id="UPA00258">
    <property type="reaction ID" value="UER00370"/>
</dbReference>
<organism evidence="5 6">
    <name type="scientific">Streptosporangium subroseum</name>
    <dbReference type="NCBI Taxonomy" id="106412"/>
    <lineage>
        <taxon>Bacteria</taxon>
        <taxon>Bacillati</taxon>
        <taxon>Actinomycetota</taxon>
        <taxon>Actinomycetes</taxon>
        <taxon>Streptosporangiales</taxon>
        <taxon>Streptosporangiaceae</taxon>
        <taxon>Streptosporangium</taxon>
    </lineage>
</organism>
<keyword evidence="6" id="KW-1185">Reference proteome</keyword>
<dbReference type="InterPro" id="IPR002019">
    <property type="entry name" value="Urease_beta-like"/>
</dbReference>
<evidence type="ECO:0000313" key="6">
    <source>
        <dbReference type="Proteomes" id="UP000198282"/>
    </source>
</evidence>
<dbReference type="GO" id="GO:0009039">
    <property type="term" value="F:urease activity"/>
    <property type="evidence" value="ECO:0007669"/>
    <property type="project" value="UniProtKB-EC"/>
</dbReference>
<dbReference type="Pfam" id="PF00699">
    <property type="entry name" value="Urease_beta"/>
    <property type="match status" value="1"/>
</dbReference>
<evidence type="ECO:0000256" key="2">
    <source>
        <dbReference type="ARBA" id="ARBA00012934"/>
    </source>
</evidence>
<dbReference type="RefSeq" id="WP_089206894.1">
    <property type="nucleotide sequence ID" value="NZ_FZOD01000007.1"/>
</dbReference>
<dbReference type="Proteomes" id="UP000198282">
    <property type="component" value="Unassembled WGS sequence"/>
</dbReference>
<dbReference type="GO" id="GO:0043419">
    <property type="term" value="P:urea catabolic process"/>
    <property type="evidence" value="ECO:0007669"/>
    <property type="project" value="UniProtKB-UniPathway"/>
</dbReference>
<evidence type="ECO:0000256" key="3">
    <source>
        <dbReference type="ARBA" id="ARBA00022801"/>
    </source>
</evidence>
<dbReference type="EC" id="3.5.1.5" evidence="2"/>
<dbReference type="OrthoDB" id="9797217at2"/>
<dbReference type="EMBL" id="FZOD01000007">
    <property type="protein sequence ID" value="SNS30984.1"/>
    <property type="molecule type" value="Genomic_DNA"/>
</dbReference>
<dbReference type="PANTHER" id="PTHR33569:SF1">
    <property type="entry name" value="UREASE"/>
    <property type="match status" value="1"/>
</dbReference>
<dbReference type="InterPro" id="IPR036463">
    <property type="entry name" value="Urease_gamma_sf"/>
</dbReference>
<dbReference type="AlphaFoldDB" id="A0A239DGM4"/>
<dbReference type="GO" id="GO:0016151">
    <property type="term" value="F:nickel cation binding"/>
    <property type="evidence" value="ECO:0007669"/>
    <property type="project" value="InterPro"/>
</dbReference>
<protein>
    <recommendedName>
        <fullName evidence="2">urease</fullName>
        <ecNumber evidence="2">3.5.1.5</ecNumber>
    </recommendedName>
</protein>
<dbReference type="SUPFAM" id="SSF54111">
    <property type="entry name" value="Urease, gamma-subunit"/>
    <property type="match status" value="1"/>
</dbReference>
<dbReference type="NCBIfam" id="TIGR00193">
    <property type="entry name" value="urease_gam"/>
    <property type="match status" value="1"/>
</dbReference>
<evidence type="ECO:0000313" key="5">
    <source>
        <dbReference type="EMBL" id="SNS30984.1"/>
    </source>
</evidence>
<dbReference type="InterPro" id="IPR002026">
    <property type="entry name" value="Urease_gamma/gamma-beta_su"/>
</dbReference>
<dbReference type="PANTHER" id="PTHR33569">
    <property type="entry name" value="UREASE"/>
    <property type="match status" value="1"/>
</dbReference>
<dbReference type="Gene3D" id="2.10.150.10">
    <property type="entry name" value="Urease, beta subunit"/>
    <property type="match status" value="1"/>
</dbReference>
<proteinExistence type="predicted"/>
<dbReference type="InterPro" id="IPR050069">
    <property type="entry name" value="Urease_subunit"/>
</dbReference>
<dbReference type="CDD" id="cd00390">
    <property type="entry name" value="Urease_gamma"/>
    <property type="match status" value="1"/>
</dbReference>
<dbReference type="InterPro" id="IPR036461">
    <property type="entry name" value="Urease_betasu_sf"/>
</dbReference>
<dbReference type="Gene3D" id="3.30.280.10">
    <property type="entry name" value="Urease, gamma-like subunit"/>
    <property type="match status" value="1"/>
</dbReference>
<accession>A0A239DGM4</accession>